<dbReference type="Proteomes" id="UP000185622">
    <property type="component" value="Chromosome"/>
</dbReference>
<keyword evidence="10" id="KW-1185">Reference proteome</keyword>
<proteinExistence type="inferred from homology"/>
<feature type="active site" description="Nucleophile" evidence="7">
    <location>
        <position position="141"/>
    </location>
</feature>
<evidence type="ECO:0000256" key="2">
    <source>
        <dbReference type="ARBA" id="ARBA00005992"/>
    </source>
</evidence>
<comment type="pathway">
    <text evidence="1 7">Cell wall biogenesis; peptidoglycan biosynthesis.</text>
</comment>
<sequence>MNRRTLLLGGCALATLAACGDSSKFKSYNGPAVTQIQLFKSQRMMYLLHGDKVLESYKVGLGGDPVGPKQFEGDGKTPEGLYYINRRNPNSAYYLSIGISYPNPQQVAFAESQGKKPGGDIFIHGRDGKNKGKGRDWTAGCIAVKDKEIRDIYAMVRDGTPIFIFP</sequence>
<evidence type="ECO:0000256" key="4">
    <source>
        <dbReference type="ARBA" id="ARBA00022960"/>
    </source>
</evidence>
<feature type="active site" description="Proton donor/acceptor" evidence="7">
    <location>
        <position position="124"/>
    </location>
</feature>
<gene>
    <name evidence="9" type="ORF">BMG03_01470</name>
</gene>
<dbReference type="PANTHER" id="PTHR36699">
    <property type="entry name" value="LD-TRANSPEPTIDASE"/>
    <property type="match status" value="1"/>
</dbReference>
<evidence type="ECO:0000256" key="1">
    <source>
        <dbReference type="ARBA" id="ARBA00004752"/>
    </source>
</evidence>
<dbReference type="EMBL" id="CP019437">
    <property type="protein sequence ID" value="AQS46622.1"/>
    <property type="molecule type" value="Genomic_DNA"/>
</dbReference>
<evidence type="ECO:0000313" key="9">
    <source>
        <dbReference type="EMBL" id="AQS46622.1"/>
    </source>
</evidence>
<dbReference type="PROSITE" id="PS51257">
    <property type="entry name" value="PROKAR_LIPOPROTEIN"/>
    <property type="match status" value="1"/>
</dbReference>
<evidence type="ECO:0000256" key="7">
    <source>
        <dbReference type="PROSITE-ProRule" id="PRU01373"/>
    </source>
</evidence>
<dbReference type="Gene3D" id="2.40.440.10">
    <property type="entry name" value="L,D-transpeptidase catalytic domain-like"/>
    <property type="match status" value="1"/>
</dbReference>
<dbReference type="CDD" id="cd16913">
    <property type="entry name" value="YkuD_like"/>
    <property type="match status" value="1"/>
</dbReference>
<feature type="domain" description="L,D-TPase catalytic" evidence="8">
    <location>
        <begin position="34"/>
        <end position="165"/>
    </location>
</feature>
<protein>
    <recommendedName>
        <fullName evidence="8">L,D-TPase catalytic domain-containing protein</fullName>
    </recommendedName>
</protein>
<comment type="similarity">
    <text evidence="2">Belongs to the YkuD family.</text>
</comment>
<dbReference type="RefSeq" id="WP_075775212.1">
    <property type="nucleotide sequence ID" value="NZ_CP019437.1"/>
</dbReference>
<reference evidence="9 10" key="1">
    <citation type="submission" date="2017-01" db="EMBL/GenBank/DDBJ databases">
        <title>The complete genome sequence of a sulfur-oxidizing marine bacterium Thioclava sp. 25B10_4T.</title>
        <authorList>
            <person name="Liu Y."/>
            <person name="Lai Q."/>
            <person name="Shao Z."/>
        </authorList>
    </citation>
    <scope>NUCLEOTIDE SEQUENCE [LARGE SCALE GENOMIC DNA]</scope>
    <source>
        <strain evidence="9 10">25B10_4</strain>
    </source>
</reference>
<evidence type="ECO:0000256" key="6">
    <source>
        <dbReference type="ARBA" id="ARBA00023316"/>
    </source>
</evidence>
<dbReference type="InterPro" id="IPR038063">
    <property type="entry name" value="Transpep_catalytic_dom"/>
</dbReference>
<name>A0ABN4X6B2_9RHOB</name>
<keyword evidence="5 7" id="KW-0573">Peptidoglycan synthesis</keyword>
<evidence type="ECO:0000256" key="3">
    <source>
        <dbReference type="ARBA" id="ARBA00022679"/>
    </source>
</evidence>
<keyword evidence="4 7" id="KW-0133">Cell shape</keyword>
<evidence type="ECO:0000313" key="10">
    <source>
        <dbReference type="Proteomes" id="UP000185622"/>
    </source>
</evidence>
<keyword evidence="3" id="KW-0808">Transferase</keyword>
<dbReference type="Pfam" id="PF03734">
    <property type="entry name" value="YkuD"/>
    <property type="match status" value="1"/>
</dbReference>
<dbReference type="InterPro" id="IPR005490">
    <property type="entry name" value="LD_TPept_cat_dom"/>
</dbReference>
<evidence type="ECO:0000259" key="8">
    <source>
        <dbReference type="PROSITE" id="PS52029"/>
    </source>
</evidence>
<dbReference type="PROSITE" id="PS52029">
    <property type="entry name" value="LD_TPASE"/>
    <property type="match status" value="1"/>
</dbReference>
<dbReference type="SUPFAM" id="SSF141523">
    <property type="entry name" value="L,D-transpeptidase catalytic domain-like"/>
    <property type="match status" value="1"/>
</dbReference>
<accession>A0ABN4X6B2</accession>
<evidence type="ECO:0000256" key="5">
    <source>
        <dbReference type="ARBA" id="ARBA00022984"/>
    </source>
</evidence>
<dbReference type="PANTHER" id="PTHR36699:SF1">
    <property type="entry name" value="L,D-TRANSPEPTIDASE YAFK-RELATED"/>
    <property type="match status" value="1"/>
</dbReference>
<organism evidence="9 10">
    <name type="scientific">Thioclava nitratireducens</name>
    <dbReference type="NCBI Taxonomy" id="1915078"/>
    <lineage>
        <taxon>Bacteria</taxon>
        <taxon>Pseudomonadati</taxon>
        <taxon>Pseudomonadota</taxon>
        <taxon>Alphaproteobacteria</taxon>
        <taxon>Rhodobacterales</taxon>
        <taxon>Paracoccaceae</taxon>
        <taxon>Thioclava</taxon>
    </lineage>
</organism>
<keyword evidence="6 7" id="KW-0961">Cell wall biogenesis/degradation</keyword>